<name>A0A9X1QZE0_9FLAO</name>
<reference evidence="1" key="1">
    <citation type="submission" date="2021-09" db="EMBL/GenBank/DDBJ databases">
        <title>Genome of Aequorivita sp. strain F47161.</title>
        <authorList>
            <person name="Wang Y."/>
        </authorList>
    </citation>
    <scope>NUCLEOTIDE SEQUENCE</scope>
    <source>
        <strain evidence="1">F47161</strain>
    </source>
</reference>
<proteinExistence type="predicted"/>
<protein>
    <submittedName>
        <fullName evidence="1">Uncharacterized protein</fullName>
    </submittedName>
</protein>
<comment type="caution">
    <text evidence="1">The sequence shown here is derived from an EMBL/GenBank/DDBJ whole genome shotgun (WGS) entry which is preliminary data.</text>
</comment>
<evidence type="ECO:0000313" key="2">
    <source>
        <dbReference type="Proteomes" id="UP001139461"/>
    </source>
</evidence>
<feature type="non-terminal residue" evidence="1">
    <location>
        <position position="104"/>
    </location>
</feature>
<dbReference type="AlphaFoldDB" id="A0A9X1QZE0"/>
<dbReference type="Proteomes" id="UP001139461">
    <property type="component" value="Unassembled WGS sequence"/>
</dbReference>
<organism evidence="1 2">
    <name type="scientific">Aequorivita vitellina</name>
    <dbReference type="NCBI Taxonomy" id="2874475"/>
    <lineage>
        <taxon>Bacteria</taxon>
        <taxon>Pseudomonadati</taxon>
        <taxon>Bacteroidota</taxon>
        <taxon>Flavobacteriia</taxon>
        <taxon>Flavobacteriales</taxon>
        <taxon>Flavobacteriaceae</taxon>
        <taxon>Aequorivita</taxon>
    </lineage>
</organism>
<gene>
    <name evidence="1" type="ORF">K8089_16505</name>
</gene>
<dbReference type="RefSeq" id="WP_237604358.1">
    <property type="nucleotide sequence ID" value="NZ_JAIRBA010000192.1"/>
</dbReference>
<feature type="non-terminal residue" evidence="1">
    <location>
        <position position="1"/>
    </location>
</feature>
<evidence type="ECO:0000313" key="1">
    <source>
        <dbReference type="EMBL" id="MCG2420624.1"/>
    </source>
</evidence>
<dbReference type="EMBL" id="JAIRBA010000192">
    <property type="protein sequence ID" value="MCG2420624.1"/>
    <property type="molecule type" value="Genomic_DNA"/>
</dbReference>
<accession>A0A9X1QZE0</accession>
<sequence>GMTTFDLTQKNAEITNGVLTQGVTYFLTEQDAQDNTNRIDPDTAYVNVDPNGNPINPQVLYVRVEDSNSACVSFTTLTIKVISNPNPVTPDPIVLCDYNIIVPP</sequence>
<keyword evidence="2" id="KW-1185">Reference proteome</keyword>